<dbReference type="Pfam" id="PF13228">
    <property type="entry name" value="DUF4037"/>
    <property type="match status" value="1"/>
</dbReference>
<accession>A0A4P8L6N2</accession>
<evidence type="ECO:0000259" key="1">
    <source>
        <dbReference type="Pfam" id="PF13228"/>
    </source>
</evidence>
<reference evidence="2 3" key="2">
    <citation type="submission" date="2019-05" db="EMBL/GenBank/DDBJ databases">
        <authorList>
            <person name="Suflita J.M."/>
            <person name="Marks C.R."/>
        </authorList>
    </citation>
    <scope>NUCLEOTIDE SEQUENCE [LARGE SCALE GENOMIC DNA]</scope>
    <source>
        <strain evidence="2 3">ALDC</strain>
    </source>
</reference>
<name>A0A4P8L6N2_9BACT</name>
<dbReference type="InterPro" id="IPR025117">
    <property type="entry name" value="DUF4037"/>
</dbReference>
<dbReference type="OrthoDB" id="3030at2"/>
<dbReference type="AlphaFoldDB" id="A0A4P8L6N2"/>
<protein>
    <submittedName>
        <fullName evidence="2">DUF4037 domain-containing protein</fullName>
    </submittedName>
</protein>
<evidence type="ECO:0000313" key="2">
    <source>
        <dbReference type="EMBL" id="QCQ23574.1"/>
    </source>
</evidence>
<organism evidence="2 3">
    <name type="scientific">Desulfoglaeba alkanexedens ALDC</name>
    <dbReference type="NCBI Taxonomy" id="980445"/>
    <lineage>
        <taxon>Bacteria</taxon>
        <taxon>Pseudomonadati</taxon>
        <taxon>Thermodesulfobacteriota</taxon>
        <taxon>Syntrophobacteria</taxon>
        <taxon>Syntrophobacterales</taxon>
        <taxon>Syntrophobacteraceae</taxon>
        <taxon>Desulfoglaeba</taxon>
    </lineage>
</organism>
<dbReference type="KEGG" id="dax:FDQ92_13145"/>
<evidence type="ECO:0000313" key="3">
    <source>
        <dbReference type="Proteomes" id="UP000298602"/>
    </source>
</evidence>
<dbReference type="Proteomes" id="UP000298602">
    <property type="component" value="Chromosome"/>
</dbReference>
<keyword evidence="3" id="KW-1185">Reference proteome</keyword>
<reference evidence="2 3" key="1">
    <citation type="submission" date="2019-05" db="EMBL/GenBank/DDBJ databases">
        <title>The Complete Genome Sequence of the n-alkane-degrading Desulfoglaeba alkanexedens ALDC reveals multiple alkylsuccinate synthase gene clusters.</title>
        <authorList>
            <person name="Callaghan A.V."/>
            <person name="Davidova I.A."/>
            <person name="Duncan K.E."/>
            <person name="Morris B."/>
            <person name="McInerney M.J."/>
        </authorList>
    </citation>
    <scope>NUCLEOTIDE SEQUENCE [LARGE SCALE GENOMIC DNA]</scope>
    <source>
        <strain evidence="2 3">ALDC</strain>
    </source>
</reference>
<gene>
    <name evidence="2" type="ORF">FDQ92_13145</name>
</gene>
<dbReference type="EMBL" id="CP040098">
    <property type="protein sequence ID" value="QCQ23574.1"/>
    <property type="molecule type" value="Genomic_DNA"/>
</dbReference>
<proteinExistence type="predicted"/>
<sequence length="308" mass="35272">MKGLDLCEQYFRAVGLPMLRRDFGKDIDRIAAGLVGDGSECFGFDDEISRDHDWGPGFCLWLESEDYERIGPQLQAALDALPPRFLGYGPRRSSRWGTGRIGVFETSRFYERFTGMKELPRDVNDWLWLPENSLAACTNGKVFWDPLGEFTRRRNALLAFYPEDVRLKKIASRCMTIGQAGQYNVPRCLRRGEWFAAQYAETKFCADVISLVFLLNRRYTPFYKWMHRAVKDLPILGLWAHGRIGDLIALTNLADKVDLIEAMCVGLIEELKRQGLTDHPGSFMADHGPEIVRRIGDERLRGLDVWIG</sequence>
<feature type="domain" description="DUF4037" evidence="1">
    <location>
        <begin position="126"/>
        <end position="226"/>
    </location>
</feature>